<feature type="domain" description="RCK C-terminal" evidence="11">
    <location>
        <begin position="414"/>
        <end position="496"/>
    </location>
</feature>
<dbReference type="SUPFAM" id="SSF116726">
    <property type="entry name" value="TrkA C-terminal domain-like"/>
    <property type="match status" value="1"/>
</dbReference>
<feature type="transmembrane region" description="Helical" evidence="10">
    <location>
        <begin position="286"/>
        <end position="306"/>
    </location>
</feature>
<feature type="transmembrane region" description="Helical" evidence="10">
    <location>
        <begin position="39"/>
        <end position="56"/>
    </location>
</feature>
<evidence type="ECO:0000256" key="2">
    <source>
        <dbReference type="ARBA" id="ARBA00022448"/>
    </source>
</evidence>
<dbReference type="InterPro" id="IPR036721">
    <property type="entry name" value="RCK_C_sf"/>
</dbReference>
<feature type="transmembrane region" description="Helical" evidence="10">
    <location>
        <begin position="68"/>
        <end position="85"/>
    </location>
</feature>
<evidence type="ECO:0000256" key="1">
    <source>
        <dbReference type="ARBA" id="ARBA00004651"/>
    </source>
</evidence>
<dbReference type="Proteomes" id="UP000076586">
    <property type="component" value="Unassembled WGS sequence"/>
</dbReference>
<evidence type="ECO:0000256" key="8">
    <source>
        <dbReference type="ARBA" id="ARBA00023065"/>
    </source>
</evidence>
<dbReference type="AlphaFoldDB" id="A0A170YLS1"/>
<name>A0A170YLS1_9BACT</name>
<dbReference type="GO" id="GO:0005886">
    <property type="term" value="C:plasma membrane"/>
    <property type="evidence" value="ECO:0007669"/>
    <property type="project" value="UniProtKB-SubCell"/>
</dbReference>
<sequence length="503" mass="54897">MVLSDVTAPLFSNITLDNILLIGSILLFVSLLASKTTRFGIPTLLLFLLVGMLAGQDGPGGIVFNDPKITKFVGAIALSFILFSGGLETRKADIKPIVWQGLTLSTLGVILTAVVVGWFVSWVTGWSLVEGMLIGAIVSSTDAAAVFSILRSRSIGLKGNLKPLLELESGSNDPMAYILTLSFTYLLTVKDANWIVLIAVFFKQMILGGVVGYAAGLAMHRIFNWIRLEAEGLYPVLLITMVLLVFSFSDFIGGNAFLAVYLSAYVLGNTDFIHKKSLTKHFDGQAWLMQIIMFITLGLLVTPSAIMPLIGLGLLISAFLILIARPLSVFITLHFFKINTREKLFVSWVGLRGAVPIVLATYPMIASVDKSNGIFHLVFFISVTSVLIQGTSLPLVAKWLKLSVPVSSKKKSVLDLEQAWETKSVYKAIPVEPHFNCIGHSIVDLKLPPTIIIALVERRNKFFISDGATRLHAGDVIYVMADDAESIDQLTDCFNAPKEKKES</sequence>
<keyword evidence="5" id="KW-0630">Potassium</keyword>
<dbReference type="STRING" id="681398.PJIAN_1487"/>
<dbReference type="PANTHER" id="PTHR32507:SF7">
    <property type="entry name" value="K(+)_H(+) ANTIPORTER NHAP2"/>
    <property type="match status" value="1"/>
</dbReference>
<dbReference type="InterPro" id="IPR006037">
    <property type="entry name" value="RCK_C"/>
</dbReference>
<dbReference type="Gene3D" id="1.20.1530.20">
    <property type="match status" value="1"/>
</dbReference>
<protein>
    <submittedName>
        <fullName evidence="12">Cell volume regulation protein A</fullName>
    </submittedName>
</protein>
<dbReference type="RefSeq" id="WP_068701662.1">
    <property type="nucleotide sequence ID" value="NZ_BDCR01000001.1"/>
</dbReference>
<keyword evidence="4" id="KW-1003">Cell membrane</keyword>
<evidence type="ECO:0000256" key="5">
    <source>
        <dbReference type="ARBA" id="ARBA00022538"/>
    </source>
</evidence>
<feature type="transmembrane region" description="Helical" evidence="10">
    <location>
        <begin position="312"/>
        <end position="333"/>
    </location>
</feature>
<evidence type="ECO:0000256" key="9">
    <source>
        <dbReference type="ARBA" id="ARBA00023136"/>
    </source>
</evidence>
<dbReference type="OrthoDB" id="9810759at2"/>
<feature type="transmembrane region" description="Helical" evidence="10">
    <location>
        <begin position="377"/>
        <end position="400"/>
    </location>
</feature>
<keyword evidence="3" id="KW-0050">Antiport</keyword>
<dbReference type="GO" id="GO:1902600">
    <property type="term" value="P:proton transmembrane transport"/>
    <property type="evidence" value="ECO:0007669"/>
    <property type="project" value="InterPro"/>
</dbReference>
<dbReference type="GO" id="GO:0015297">
    <property type="term" value="F:antiporter activity"/>
    <property type="evidence" value="ECO:0007669"/>
    <property type="project" value="UniProtKB-KW"/>
</dbReference>
<proteinExistence type="predicted"/>
<keyword evidence="6 10" id="KW-0812">Transmembrane</keyword>
<dbReference type="EMBL" id="BDCR01000001">
    <property type="protein sequence ID" value="GAT61900.1"/>
    <property type="molecule type" value="Genomic_DNA"/>
</dbReference>
<feature type="transmembrane region" description="Helical" evidence="10">
    <location>
        <begin position="97"/>
        <end position="120"/>
    </location>
</feature>
<gene>
    <name evidence="12" type="ORF">PJIAN_1487</name>
</gene>
<dbReference type="InterPro" id="IPR038770">
    <property type="entry name" value="Na+/solute_symporter_sf"/>
</dbReference>
<evidence type="ECO:0000313" key="13">
    <source>
        <dbReference type="Proteomes" id="UP000076586"/>
    </source>
</evidence>
<dbReference type="PROSITE" id="PS51202">
    <property type="entry name" value="RCK_C"/>
    <property type="match status" value="1"/>
</dbReference>
<feature type="transmembrane region" description="Helical" evidence="10">
    <location>
        <begin position="345"/>
        <end position="365"/>
    </location>
</feature>
<comment type="subcellular location">
    <subcellularLocation>
        <location evidence="1">Cell membrane</location>
        <topology evidence="1">Multi-pass membrane protein</topology>
    </subcellularLocation>
</comment>
<feature type="transmembrane region" description="Helical" evidence="10">
    <location>
        <begin position="194"/>
        <end position="220"/>
    </location>
</feature>
<keyword evidence="7 10" id="KW-1133">Transmembrane helix</keyword>
<keyword evidence="8" id="KW-0406">Ion transport</keyword>
<evidence type="ECO:0000259" key="11">
    <source>
        <dbReference type="PROSITE" id="PS51202"/>
    </source>
</evidence>
<feature type="transmembrane region" description="Helical" evidence="10">
    <location>
        <begin position="132"/>
        <end position="150"/>
    </location>
</feature>
<dbReference type="Gene3D" id="3.30.70.1450">
    <property type="entry name" value="Regulator of K+ conductance, C-terminal domain"/>
    <property type="match status" value="1"/>
</dbReference>
<keyword evidence="13" id="KW-1185">Reference proteome</keyword>
<evidence type="ECO:0000256" key="3">
    <source>
        <dbReference type="ARBA" id="ARBA00022449"/>
    </source>
</evidence>
<accession>A0A170YLS1</accession>
<dbReference type="NCBIfam" id="NF003715">
    <property type="entry name" value="PRK05326.1-2"/>
    <property type="match status" value="1"/>
</dbReference>
<evidence type="ECO:0000256" key="10">
    <source>
        <dbReference type="SAM" id="Phobius"/>
    </source>
</evidence>
<evidence type="ECO:0000313" key="12">
    <source>
        <dbReference type="EMBL" id="GAT61900.1"/>
    </source>
</evidence>
<feature type="transmembrane region" description="Helical" evidence="10">
    <location>
        <begin position="12"/>
        <end position="32"/>
    </location>
</feature>
<organism evidence="12 13">
    <name type="scientific">Paludibacter jiangxiensis</name>
    <dbReference type="NCBI Taxonomy" id="681398"/>
    <lineage>
        <taxon>Bacteria</taxon>
        <taxon>Pseudomonadati</taxon>
        <taxon>Bacteroidota</taxon>
        <taxon>Bacteroidia</taxon>
        <taxon>Bacteroidales</taxon>
        <taxon>Paludibacteraceae</taxon>
        <taxon>Paludibacter</taxon>
    </lineage>
</organism>
<comment type="caution">
    <text evidence="12">The sequence shown here is derived from an EMBL/GenBank/DDBJ whole genome shotgun (WGS) entry which is preliminary data.</text>
</comment>
<feature type="transmembrane region" description="Helical" evidence="10">
    <location>
        <begin position="255"/>
        <end position="274"/>
    </location>
</feature>
<keyword evidence="9 10" id="KW-0472">Membrane</keyword>
<reference evidence="13" key="2">
    <citation type="journal article" date="2017" name="Genome Announc.">
        <title>Draft genome sequence of Paludibacter jiangxiensis NM7(T), a propionate-producing fermentative bacterium.</title>
        <authorList>
            <person name="Qiu Y.-L."/>
            <person name="Tourlousse D.M."/>
            <person name="Matsuura N."/>
            <person name="Ohashi A."/>
            <person name="Sekiguchi Y."/>
        </authorList>
    </citation>
    <scope>NUCLEOTIDE SEQUENCE [LARGE SCALE GENOMIC DNA]</scope>
    <source>
        <strain evidence="13">NM7</strain>
    </source>
</reference>
<keyword evidence="5" id="KW-0633">Potassium transport</keyword>
<dbReference type="InterPro" id="IPR006153">
    <property type="entry name" value="Cation/H_exchanger_TM"/>
</dbReference>
<dbReference type="PANTHER" id="PTHR32507">
    <property type="entry name" value="NA(+)/H(+) ANTIPORTER 1"/>
    <property type="match status" value="1"/>
</dbReference>
<dbReference type="GO" id="GO:0006813">
    <property type="term" value="P:potassium ion transport"/>
    <property type="evidence" value="ECO:0007669"/>
    <property type="project" value="UniProtKB-KW"/>
</dbReference>
<dbReference type="NCBIfam" id="NF003716">
    <property type="entry name" value="PRK05326.1-3"/>
    <property type="match status" value="1"/>
</dbReference>
<evidence type="ECO:0000256" key="4">
    <source>
        <dbReference type="ARBA" id="ARBA00022475"/>
    </source>
</evidence>
<evidence type="ECO:0000256" key="7">
    <source>
        <dbReference type="ARBA" id="ARBA00022989"/>
    </source>
</evidence>
<dbReference type="Pfam" id="PF00999">
    <property type="entry name" value="Na_H_Exchanger"/>
    <property type="match status" value="1"/>
</dbReference>
<dbReference type="GO" id="GO:0008324">
    <property type="term" value="F:monoatomic cation transmembrane transporter activity"/>
    <property type="evidence" value="ECO:0007669"/>
    <property type="project" value="InterPro"/>
</dbReference>
<keyword evidence="2" id="KW-0813">Transport</keyword>
<evidence type="ECO:0000256" key="6">
    <source>
        <dbReference type="ARBA" id="ARBA00022692"/>
    </source>
</evidence>
<reference evidence="13" key="1">
    <citation type="submission" date="2016-04" db="EMBL/GenBank/DDBJ databases">
        <title>Draft genome sequence of Paludibacter jiangxiensis strain NM7.</title>
        <authorList>
            <person name="Qiu Y."/>
            <person name="Matsuura N."/>
            <person name="Ohashi A."/>
            <person name="Tourlousse M.D."/>
            <person name="Sekiguchi Y."/>
        </authorList>
    </citation>
    <scope>NUCLEOTIDE SEQUENCE [LARGE SCALE GENOMIC DNA]</scope>
    <source>
        <strain evidence="13">NM7</strain>
    </source>
</reference>
<dbReference type="Pfam" id="PF02080">
    <property type="entry name" value="TrkA_C"/>
    <property type="match status" value="1"/>
</dbReference>